<dbReference type="Pfam" id="PF01713">
    <property type="entry name" value="Smr"/>
    <property type="match status" value="1"/>
</dbReference>
<protein>
    <submittedName>
        <fullName evidence="5">NEDD4-binding protein 2-like</fullName>
    </submittedName>
</protein>
<feature type="compositionally biased region" description="Basic and acidic residues" evidence="1">
    <location>
        <begin position="1229"/>
        <end position="1241"/>
    </location>
</feature>
<gene>
    <name evidence="5" type="primary">LOC111123784</name>
</gene>
<dbReference type="InterPro" id="IPR003892">
    <property type="entry name" value="CUE"/>
</dbReference>
<dbReference type="PANTHER" id="PTHR46535:SF1">
    <property type="entry name" value="NEDD4-BINDING PROTEIN 2"/>
    <property type="match status" value="1"/>
</dbReference>
<feature type="region of interest" description="Disordered" evidence="1">
    <location>
        <begin position="121"/>
        <end position="188"/>
    </location>
</feature>
<dbReference type="InterPro" id="IPR052772">
    <property type="entry name" value="Endo/PolyKinase_Domain-Protein"/>
</dbReference>
<evidence type="ECO:0000259" key="2">
    <source>
        <dbReference type="PROSITE" id="PS50828"/>
    </source>
</evidence>
<dbReference type="GO" id="GO:0005634">
    <property type="term" value="C:nucleus"/>
    <property type="evidence" value="ECO:0007669"/>
    <property type="project" value="TreeGrafter"/>
</dbReference>
<feature type="domain" description="CUE" evidence="3">
    <location>
        <begin position="1366"/>
        <end position="1414"/>
    </location>
</feature>
<dbReference type="GO" id="GO:0043130">
    <property type="term" value="F:ubiquitin binding"/>
    <property type="evidence" value="ECO:0007669"/>
    <property type="project" value="InterPro"/>
</dbReference>
<dbReference type="GO" id="GO:0004519">
    <property type="term" value="F:endonuclease activity"/>
    <property type="evidence" value="ECO:0007669"/>
    <property type="project" value="TreeGrafter"/>
</dbReference>
<dbReference type="PROSITE" id="PS50828">
    <property type="entry name" value="SMR"/>
    <property type="match status" value="1"/>
</dbReference>
<feature type="region of interest" description="Disordered" evidence="1">
    <location>
        <begin position="911"/>
        <end position="947"/>
    </location>
</feature>
<dbReference type="InterPro" id="IPR036063">
    <property type="entry name" value="Smr_dom_sf"/>
</dbReference>
<proteinExistence type="predicted"/>
<name>A0A8B8D3F3_CRAVI</name>
<dbReference type="GeneID" id="111123784"/>
<dbReference type="Pfam" id="PF08590">
    <property type="entry name" value="DUF1771"/>
    <property type="match status" value="1"/>
</dbReference>
<dbReference type="Gene3D" id="3.30.1370.110">
    <property type="match status" value="1"/>
</dbReference>
<dbReference type="KEGG" id="cvn:111123784"/>
<dbReference type="Pfam" id="PF13671">
    <property type="entry name" value="AAA_33"/>
    <property type="match status" value="1"/>
</dbReference>
<dbReference type="SUPFAM" id="SSF52540">
    <property type="entry name" value="P-loop containing nucleoside triphosphate hydrolases"/>
    <property type="match status" value="1"/>
</dbReference>
<keyword evidence="4" id="KW-1185">Reference proteome</keyword>
<feature type="compositionally biased region" description="Polar residues" evidence="1">
    <location>
        <begin position="121"/>
        <end position="133"/>
    </location>
</feature>
<dbReference type="Gene3D" id="3.40.50.300">
    <property type="entry name" value="P-loop containing nucleotide triphosphate hydrolases"/>
    <property type="match status" value="1"/>
</dbReference>
<dbReference type="CDD" id="cd14279">
    <property type="entry name" value="CUE"/>
    <property type="match status" value="1"/>
</dbReference>
<feature type="compositionally biased region" description="Polar residues" evidence="1">
    <location>
        <begin position="927"/>
        <end position="941"/>
    </location>
</feature>
<feature type="region of interest" description="Disordered" evidence="1">
    <location>
        <begin position="214"/>
        <end position="234"/>
    </location>
</feature>
<dbReference type="Proteomes" id="UP000694844">
    <property type="component" value="Chromosome 3"/>
</dbReference>
<accession>A0A8B8D3F3</accession>
<dbReference type="RefSeq" id="XP_022322054.1">
    <property type="nucleotide sequence ID" value="XM_022466346.1"/>
</dbReference>
<evidence type="ECO:0000313" key="5">
    <source>
        <dbReference type="RefSeq" id="XP_022322054.1"/>
    </source>
</evidence>
<dbReference type="SMART" id="SM01162">
    <property type="entry name" value="DUF1771"/>
    <property type="match status" value="1"/>
</dbReference>
<reference evidence="5" key="1">
    <citation type="submission" date="2025-08" db="UniProtKB">
        <authorList>
            <consortium name="RefSeq"/>
        </authorList>
    </citation>
    <scope>IDENTIFICATION</scope>
    <source>
        <tissue evidence="5">Whole sample</tissue>
    </source>
</reference>
<dbReference type="PROSITE" id="PS51140">
    <property type="entry name" value="CUE"/>
    <property type="match status" value="1"/>
</dbReference>
<evidence type="ECO:0000256" key="1">
    <source>
        <dbReference type="SAM" id="MobiDB-lite"/>
    </source>
</evidence>
<dbReference type="PANTHER" id="PTHR46535">
    <property type="entry name" value="NEDD4-BINDING PROTEIN 2"/>
    <property type="match status" value="1"/>
</dbReference>
<sequence>MRRQGQPNDVNLVKTPASVINSQRQQEVNDQIFHHVQEMFDGKVDGDVVFIILQELEWNVEKAIDSLCNMCGSKIDPSKKTSKLAEIAKDVLCLDKKNKSPQQSTQNLMPSEFPVLGSQTVDRSVSGETTPSALNPGRTDKKSPLHTSSRREKRGNASPNCDNSSLSSSSVSTVGKSPPSFLNQVETSPKHVGVIGEKYQRRSKDISKYTGNMNTEFLHDKNSPNSKKVRGSDLASPREVVRTINDKFSEGEVMCFPSFHDKKSSNNIGLDHSQLFSQNLSPLRSSHNSLDDIDDTFEEELDFTLKNDLNPLVPQMSLGMGHSILAGALNLTTSINSELPTPTEEKFPVPLSQISPMLSESATPISSMWQHAKNRPEISAESKYVVSGFSSVQETSRYSFANRSALNSRHDSGDFDIDSLLKEETFSNVKESDVKSPNKDTINYSIEIEDSSLDSSDLLDVESRECDERPKSVEMQLPVVSFELSVSAKEFVPRLQKEDDVTQGDDSMEDLQPHFVMPKMGKPSAEGSLPHPHPRIQNPQFVPGFRQPRAPFPLPVRPPWPPRGVRGPMPRGPPPWMHFHNFPEPRPAPPFLPPGGVLPVHRNSKVLTESSEKAIERVKQKTSRGANLLIILRGLPGSGKTTLAKELVGNGTILSTDDYFMENGVYTHDINKLTDAHEWNRQRAAAAMEEKITPVIIDNTNTQAWEMKPYLKMGKAFHYDMEILEPSTPWKYSVKELTRRTVHGVPKEHIQRMKDRYQRDLSVEAILGVPIKRSQMAENGDKPRDVEFSQADFPELKNSWNGRSSPFNPSRKDSIDQEVFYSRPEEFKEEEQHIKRRKNSADSYLECSTPGSDTDSEKRIEREFDQLSDSRNSPIPGNIGYVARSHVGMSTTNLHKQLEIISKRKTLLSPPVSHVSRGKKEDISLASEDNSTVTPTSTSTGEPGEEDVEKMVDSLISENVGSTWGKDSDQDKIIDELKSLMLFMPIDPTQYSQFEKMIEEKIKKLAEKSQNEPKICQDAECIEKENLGEKTYAEVTNNNNDADVLDTPLQQRKKRTELCKNEQILNDVKHDNKESSSDSEKIKNEIQSNTKSAGISFSKEVLITQNTDAVEYNENSNHDAIKISELSYWNKHKENEVDSTEVWEENVPKPPRKKKEKIREEKVDSEVNFIEGLIHDNDERSLNNIAVDIKTEENESCETVPDSAKNMEVIPVVPHGQESVVSVASRNSLHQESDKENEKIQKKNPKRKMAAKFPLFNESERAKFSVNDWTSIKVDKLDEVIGKSVEVELEMEVVIIKVDSETEITPQDLKIMYELGNGVIQSEQLENVLIVEGKDWRVSTPNAPTPNNSNSSTVLTIHRSTMTEELLEADIEFLKNSFPTIPEVDLKEVLQNCDNNVEWAADIILDWNFHDLSLTQEDKNQYLDSIFKLQRIPKSPTIPVRSRNSTSFCAEELNQPSLLVDICMNFLEDTNIATKEDIESQLIANSEKRLSSYESNIRTCYQFSRGNEGDEIFIEDDDFNEEILQELVAITEKETTTDNDALLHKLETDEALNSSHTDITQSRANGGIFEGDPTVKTGVVSPYSRESPPNLALHLDLPADFLQALLSLFGSIGKLTAETAETLTIPVDYLTAQRLHQCLRTEHVENHLSKRQQISQDEALAQQLHSEINESCVENEIPPSHHRSRAQQSLHAIMEEQLLEEKRRKELRDDLKASGYHNTIGNRMKRQKLYEEFPAIDSSVLDEIFQANCFSFEDTVKAVQGSLGYIEPPRTVRTAEATEEYDRKLIEAAKQQSLQEMIDSVSYRPKIKKEFQSAENPEYEDIRGEANLHYRLRHECFQKAQEAYRRGMKQVANFYSNKGHLHTQKIKEANDNAAQMILSQRDKYLETKSTLDLHGLHVDEAVTVLTKVIEDQTTQLFVRGDKKKDLFVITGRGIHSRGGVARIRPAVIRWLKQRGYQYSEVNEGLLKLRLPQ</sequence>
<feature type="region of interest" description="Disordered" evidence="1">
    <location>
        <begin position="774"/>
        <end position="859"/>
    </location>
</feature>
<dbReference type="InterPro" id="IPR027417">
    <property type="entry name" value="P-loop_NTPase"/>
</dbReference>
<dbReference type="InterPro" id="IPR013899">
    <property type="entry name" value="DUF1771"/>
</dbReference>
<dbReference type="OrthoDB" id="3231855at2759"/>
<dbReference type="InterPro" id="IPR002625">
    <property type="entry name" value="Smr_dom"/>
</dbReference>
<dbReference type="SMART" id="SM00463">
    <property type="entry name" value="SMR"/>
    <property type="match status" value="1"/>
</dbReference>
<organism evidence="4 5">
    <name type="scientific">Crassostrea virginica</name>
    <name type="common">Eastern oyster</name>
    <dbReference type="NCBI Taxonomy" id="6565"/>
    <lineage>
        <taxon>Eukaryota</taxon>
        <taxon>Metazoa</taxon>
        <taxon>Spiralia</taxon>
        <taxon>Lophotrochozoa</taxon>
        <taxon>Mollusca</taxon>
        <taxon>Bivalvia</taxon>
        <taxon>Autobranchia</taxon>
        <taxon>Pteriomorphia</taxon>
        <taxon>Ostreida</taxon>
        <taxon>Ostreoidea</taxon>
        <taxon>Ostreidae</taxon>
        <taxon>Crassostrea</taxon>
    </lineage>
</organism>
<feature type="region of interest" description="Disordered" evidence="1">
    <location>
        <begin position="1228"/>
        <end position="1247"/>
    </location>
</feature>
<evidence type="ECO:0000313" key="4">
    <source>
        <dbReference type="Proteomes" id="UP000694844"/>
    </source>
</evidence>
<dbReference type="SUPFAM" id="SSF160443">
    <property type="entry name" value="SMR domain-like"/>
    <property type="match status" value="1"/>
</dbReference>
<evidence type="ECO:0000259" key="3">
    <source>
        <dbReference type="PROSITE" id="PS51140"/>
    </source>
</evidence>
<feature type="compositionally biased region" description="Low complexity" evidence="1">
    <location>
        <begin position="164"/>
        <end position="180"/>
    </location>
</feature>
<feature type="compositionally biased region" description="Polar residues" evidence="1">
    <location>
        <begin position="798"/>
        <end position="808"/>
    </location>
</feature>
<feature type="domain" description="Smr" evidence="2">
    <location>
        <begin position="1891"/>
        <end position="1971"/>
    </location>
</feature>
<feature type="compositionally biased region" description="Basic and acidic residues" evidence="1">
    <location>
        <begin position="823"/>
        <end position="833"/>
    </location>
</feature>